<dbReference type="Proteomes" id="UP001201980">
    <property type="component" value="Unassembled WGS sequence"/>
</dbReference>
<dbReference type="Gene3D" id="6.10.280.10">
    <property type="entry name" value="Mediator complex, subunit Med21"/>
    <property type="match status" value="1"/>
</dbReference>
<comment type="subunit">
    <text evidence="3 10">Component of the Mediator complex.</text>
</comment>
<name>A0AAD5RV51_9PEZI</name>
<dbReference type="GO" id="GO:0006357">
    <property type="term" value="P:regulation of transcription by RNA polymerase II"/>
    <property type="evidence" value="ECO:0007669"/>
    <property type="project" value="TreeGrafter"/>
</dbReference>
<evidence type="ECO:0000256" key="2">
    <source>
        <dbReference type="ARBA" id="ARBA00005770"/>
    </source>
</evidence>
<evidence type="ECO:0000256" key="9">
    <source>
        <dbReference type="ARBA" id="ARBA00025687"/>
    </source>
</evidence>
<comment type="subcellular location">
    <subcellularLocation>
        <location evidence="1 10">Nucleus</location>
    </subcellularLocation>
</comment>
<feature type="coiled-coil region" evidence="11">
    <location>
        <begin position="58"/>
        <end position="120"/>
    </location>
</feature>
<accession>A0AAD5RV51</accession>
<evidence type="ECO:0000256" key="8">
    <source>
        <dbReference type="ARBA" id="ARBA00023242"/>
    </source>
</evidence>
<evidence type="ECO:0000256" key="7">
    <source>
        <dbReference type="ARBA" id="ARBA00023163"/>
    </source>
</evidence>
<evidence type="ECO:0000256" key="11">
    <source>
        <dbReference type="SAM" id="Coils"/>
    </source>
</evidence>
<evidence type="ECO:0000256" key="6">
    <source>
        <dbReference type="ARBA" id="ARBA00023159"/>
    </source>
</evidence>
<dbReference type="PANTHER" id="PTHR13381">
    <property type="entry name" value="RNA POLYMERASE II HOLOENZYME COMPONENT SRB7"/>
    <property type="match status" value="1"/>
</dbReference>
<proteinExistence type="inferred from homology"/>
<evidence type="ECO:0000313" key="13">
    <source>
        <dbReference type="Proteomes" id="UP001201980"/>
    </source>
</evidence>
<protein>
    <recommendedName>
        <fullName evidence="4 10">Mediator of RNA polymerase II transcription subunit 21</fullName>
    </recommendedName>
</protein>
<comment type="function">
    <text evidence="9 10">Component of the Mediator complex, a coactivator involved in the regulated transcription of nearly all RNA polymerase II-dependent genes. Mediator functions as a bridge to convey information from gene-specific regulatory proteins to the basal RNA polymerase II transcription machinery. Mediator is recruited to promoters by direct interactions with regulatory proteins and serves as a scaffold for the assembly of a functional preinitiation complex with RNA polymerase II and the general transcription factors.</text>
</comment>
<evidence type="ECO:0000256" key="5">
    <source>
        <dbReference type="ARBA" id="ARBA00023015"/>
    </source>
</evidence>
<dbReference type="InterPro" id="IPR037212">
    <property type="entry name" value="Med7/Med21-like"/>
</dbReference>
<dbReference type="InterPro" id="IPR021384">
    <property type="entry name" value="Mediator_Med21"/>
</dbReference>
<comment type="caution">
    <text evidence="12">The sequence shown here is derived from an EMBL/GenBank/DDBJ whole genome shotgun (WGS) entry which is preliminary data.</text>
</comment>
<comment type="similarity">
    <text evidence="2 10">Belongs to the Mediator complex subunit 21 family.</text>
</comment>
<evidence type="ECO:0000256" key="3">
    <source>
        <dbReference type="ARBA" id="ARBA00011837"/>
    </source>
</evidence>
<dbReference type="GO" id="GO:0016592">
    <property type="term" value="C:mediator complex"/>
    <property type="evidence" value="ECO:0007669"/>
    <property type="project" value="UniProtKB-UniRule"/>
</dbReference>
<keyword evidence="11" id="KW-0175">Coiled coil</keyword>
<evidence type="ECO:0000313" key="12">
    <source>
        <dbReference type="EMBL" id="KAJ2904366.1"/>
    </source>
</evidence>
<keyword evidence="6 10" id="KW-0010">Activator</keyword>
<dbReference type="EMBL" id="JAKWBI020000055">
    <property type="protein sequence ID" value="KAJ2904366.1"/>
    <property type="molecule type" value="Genomic_DNA"/>
</dbReference>
<dbReference type="AlphaFoldDB" id="A0AAD5RV51"/>
<gene>
    <name evidence="12" type="ORF">MKZ38_008151</name>
</gene>
<dbReference type="SUPFAM" id="SSF140718">
    <property type="entry name" value="Mediator hinge subcomplex-like"/>
    <property type="match status" value="1"/>
</dbReference>
<evidence type="ECO:0000256" key="1">
    <source>
        <dbReference type="ARBA" id="ARBA00004123"/>
    </source>
</evidence>
<evidence type="ECO:0000256" key="10">
    <source>
        <dbReference type="RuleBase" id="RU366036"/>
    </source>
</evidence>
<dbReference type="Pfam" id="PF11221">
    <property type="entry name" value="Med21"/>
    <property type="match status" value="1"/>
</dbReference>
<dbReference type="PANTHER" id="PTHR13381:SF0">
    <property type="entry name" value="MEDIATOR OF RNA POLYMERASE II TRANSCRIPTION SUBUNIT 21"/>
    <property type="match status" value="1"/>
</dbReference>
<organism evidence="12 13">
    <name type="scientific">Zalerion maritima</name>
    <dbReference type="NCBI Taxonomy" id="339359"/>
    <lineage>
        <taxon>Eukaryota</taxon>
        <taxon>Fungi</taxon>
        <taxon>Dikarya</taxon>
        <taxon>Ascomycota</taxon>
        <taxon>Pezizomycotina</taxon>
        <taxon>Sordariomycetes</taxon>
        <taxon>Lulworthiomycetidae</taxon>
        <taxon>Lulworthiales</taxon>
        <taxon>Lulworthiaceae</taxon>
        <taxon>Zalerion</taxon>
    </lineage>
</organism>
<reference evidence="12" key="1">
    <citation type="submission" date="2022-07" db="EMBL/GenBank/DDBJ databases">
        <title>Draft genome sequence of Zalerion maritima ATCC 34329, a (micro)plastics degrading marine fungus.</title>
        <authorList>
            <person name="Paco A."/>
            <person name="Goncalves M.F.M."/>
            <person name="Rocha-Santos T.A.P."/>
            <person name="Alves A."/>
        </authorList>
    </citation>
    <scope>NUCLEOTIDE SEQUENCE</scope>
    <source>
        <strain evidence="12">ATCC 34329</strain>
    </source>
</reference>
<keyword evidence="5 10" id="KW-0805">Transcription regulation</keyword>
<evidence type="ECO:0000256" key="4">
    <source>
        <dbReference type="ARBA" id="ARBA00019691"/>
    </source>
</evidence>
<sequence>MGDRLTQLQEAVDELAQQFAACIHYIISHHDLEKLDSSDEIREVKDPIQASIVDPHSAESFQNNLKELAQDLIMREQQIEMLISVLPGLENSEEDQNKAIRELEEELKVAEQQRTDAIGEKKEVLQKLDEVIRSVRRPR</sequence>
<keyword evidence="7 10" id="KW-0804">Transcription</keyword>
<dbReference type="GO" id="GO:0003712">
    <property type="term" value="F:transcription coregulator activity"/>
    <property type="evidence" value="ECO:0007669"/>
    <property type="project" value="TreeGrafter"/>
</dbReference>
<keyword evidence="8 10" id="KW-0539">Nucleus</keyword>
<keyword evidence="13" id="KW-1185">Reference proteome</keyword>